<dbReference type="SMART" id="SM00856">
    <property type="entry name" value="PMEI"/>
    <property type="match status" value="1"/>
</dbReference>
<dbReference type="InterPro" id="IPR035513">
    <property type="entry name" value="Invertase/methylesterase_inhib"/>
</dbReference>
<reference evidence="6 7" key="1">
    <citation type="submission" date="2014-04" db="EMBL/GenBank/DDBJ databases">
        <authorList>
            <consortium name="International Citrus Genome Consortium"/>
            <person name="Gmitter F."/>
            <person name="Chen C."/>
            <person name="Farmerie W."/>
            <person name="Harkins T."/>
            <person name="Desany B."/>
            <person name="Mohiuddin M."/>
            <person name="Kodira C."/>
            <person name="Borodovsky M."/>
            <person name="Lomsadze A."/>
            <person name="Burns P."/>
            <person name="Jenkins J."/>
            <person name="Prochnik S."/>
            <person name="Shu S."/>
            <person name="Chapman J."/>
            <person name="Pitluck S."/>
            <person name="Schmutz J."/>
            <person name="Rokhsar D."/>
        </authorList>
    </citation>
    <scope>NUCLEOTIDE SEQUENCE</scope>
</reference>
<evidence type="ECO:0000256" key="4">
    <source>
        <dbReference type="SAM" id="SignalP"/>
    </source>
</evidence>
<gene>
    <name evidence="6" type="ORF">CISIN_1g047345mg</name>
</gene>
<dbReference type="PaxDb" id="2711-XP_006488812.1"/>
<dbReference type="AlphaFoldDB" id="A0A067G9A0"/>
<dbReference type="SUPFAM" id="SSF101148">
    <property type="entry name" value="Plant invertase/pectin methylesterase inhibitor"/>
    <property type="match status" value="1"/>
</dbReference>
<dbReference type="STRING" id="2711.A0A067G9A0"/>
<keyword evidence="1 4" id="KW-0732">Signal</keyword>
<accession>A0A067G9A0</accession>
<evidence type="ECO:0000313" key="7">
    <source>
        <dbReference type="Proteomes" id="UP000027120"/>
    </source>
</evidence>
<dbReference type="PANTHER" id="PTHR36710:SF18">
    <property type="entry name" value="PECTINESTERASE INHIBITOR 5-RELATED"/>
    <property type="match status" value="1"/>
</dbReference>
<dbReference type="CDD" id="cd15796">
    <property type="entry name" value="CIF_like"/>
    <property type="match status" value="1"/>
</dbReference>
<dbReference type="InterPro" id="IPR034087">
    <property type="entry name" value="C/VIF1"/>
</dbReference>
<keyword evidence="7" id="KW-1185">Reference proteome</keyword>
<dbReference type="GO" id="GO:0009505">
    <property type="term" value="C:plant-type cell wall"/>
    <property type="evidence" value="ECO:0000318"/>
    <property type="project" value="GO_Central"/>
</dbReference>
<evidence type="ECO:0000256" key="3">
    <source>
        <dbReference type="ARBA" id="ARBA00038471"/>
    </source>
</evidence>
<evidence type="ECO:0000256" key="2">
    <source>
        <dbReference type="ARBA" id="ARBA00023157"/>
    </source>
</evidence>
<protein>
    <recommendedName>
        <fullName evidence="5">Pectinesterase inhibitor domain-containing protein</fullName>
    </recommendedName>
</protein>
<feature type="signal peptide" evidence="4">
    <location>
        <begin position="1"/>
        <end position="21"/>
    </location>
</feature>
<dbReference type="eggNOG" id="ENOG502R7IZ">
    <property type="taxonomic scope" value="Eukaryota"/>
</dbReference>
<dbReference type="SMR" id="A0A067G9A0"/>
<dbReference type="InterPro" id="IPR006501">
    <property type="entry name" value="Pectinesterase_inhib_dom"/>
</dbReference>
<comment type="similarity">
    <text evidence="3">Belongs to the PMEI family.</text>
</comment>
<dbReference type="GO" id="GO:0004857">
    <property type="term" value="F:enzyme inhibitor activity"/>
    <property type="evidence" value="ECO:0000318"/>
    <property type="project" value="GO_Central"/>
</dbReference>
<dbReference type="Proteomes" id="UP000027120">
    <property type="component" value="Unassembled WGS sequence"/>
</dbReference>
<name>A0A067G9A0_CITSI</name>
<feature type="chain" id="PRO_5001637762" description="Pectinesterase inhibitor domain-containing protein" evidence="4">
    <location>
        <begin position="22"/>
        <end position="176"/>
    </location>
</feature>
<dbReference type="FunFam" id="1.20.140.40:FF:000009">
    <property type="entry name" value="Invertase/pectin methylesterase inhibitor family protein"/>
    <property type="match status" value="1"/>
</dbReference>
<organism evidence="6 7">
    <name type="scientific">Citrus sinensis</name>
    <name type="common">Sweet orange</name>
    <name type="synonym">Citrus aurantium var. sinensis</name>
    <dbReference type="NCBI Taxonomy" id="2711"/>
    <lineage>
        <taxon>Eukaryota</taxon>
        <taxon>Viridiplantae</taxon>
        <taxon>Streptophyta</taxon>
        <taxon>Embryophyta</taxon>
        <taxon>Tracheophyta</taxon>
        <taxon>Spermatophyta</taxon>
        <taxon>Magnoliopsida</taxon>
        <taxon>eudicotyledons</taxon>
        <taxon>Gunneridae</taxon>
        <taxon>Pentapetalae</taxon>
        <taxon>rosids</taxon>
        <taxon>malvids</taxon>
        <taxon>Sapindales</taxon>
        <taxon>Rutaceae</taxon>
        <taxon>Aurantioideae</taxon>
        <taxon>Citrus</taxon>
    </lineage>
</organism>
<evidence type="ECO:0000313" key="6">
    <source>
        <dbReference type="EMBL" id="KDO71996.1"/>
    </source>
</evidence>
<dbReference type="GO" id="GO:0009827">
    <property type="term" value="P:plant-type cell wall modification"/>
    <property type="evidence" value="ECO:0000318"/>
    <property type="project" value="GO_Central"/>
</dbReference>
<evidence type="ECO:0000256" key="1">
    <source>
        <dbReference type="ARBA" id="ARBA00022729"/>
    </source>
</evidence>
<dbReference type="Pfam" id="PF04043">
    <property type="entry name" value="PMEI"/>
    <property type="match status" value="1"/>
</dbReference>
<dbReference type="NCBIfam" id="TIGR01614">
    <property type="entry name" value="PME_inhib"/>
    <property type="match status" value="1"/>
</dbReference>
<sequence length="176" mass="19200">MSSVALLFVPLLLQSSISCSASASVSKIKTRLIKETCKHTEYYNLCVASLESDPRSLNADVKELAIILVELLQAKANETLWHVGDLFKKVSDPALYRFYGTCIEEYRAIVERQIPEAIDALQSGDYMVSKKDAEAAAAHADSCEEQFAGETQPFSDQNKAVHGLSLVTSSILGILG</sequence>
<feature type="domain" description="Pectinesterase inhibitor" evidence="5">
    <location>
        <begin position="28"/>
        <end position="171"/>
    </location>
</feature>
<dbReference type="PANTHER" id="PTHR36710">
    <property type="entry name" value="PECTINESTERASE INHIBITOR-LIKE"/>
    <property type="match status" value="1"/>
</dbReference>
<dbReference type="InterPro" id="IPR052421">
    <property type="entry name" value="PCW_Enzyme_Inhibitor"/>
</dbReference>
<evidence type="ECO:0000259" key="5">
    <source>
        <dbReference type="SMART" id="SM00856"/>
    </source>
</evidence>
<keyword evidence="2" id="KW-1015">Disulfide bond</keyword>
<proteinExistence type="inferred from homology"/>
<dbReference type="Gene3D" id="1.20.140.40">
    <property type="entry name" value="Invertase/pectin methylesterase inhibitor family protein"/>
    <property type="match status" value="1"/>
</dbReference>
<dbReference type="EMBL" id="KK784888">
    <property type="protein sequence ID" value="KDO71996.1"/>
    <property type="molecule type" value="Genomic_DNA"/>
</dbReference>